<evidence type="ECO:0000256" key="2">
    <source>
        <dbReference type="ARBA" id="ARBA00023125"/>
    </source>
</evidence>
<evidence type="ECO:0000313" key="6">
    <source>
        <dbReference type="Proteomes" id="UP000323454"/>
    </source>
</evidence>
<dbReference type="PROSITE" id="PS00041">
    <property type="entry name" value="HTH_ARAC_FAMILY_1"/>
    <property type="match status" value="1"/>
</dbReference>
<dbReference type="PRINTS" id="PR00032">
    <property type="entry name" value="HTHARAC"/>
</dbReference>
<evidence type="ECO:0000313" key="5">
    <source>
        <dbReference type="EMBL" id="KAA2262650.1"/>
    </source>
</evidence>
<dbReference type="Gene3D" id="1.10.10.60">
    <property type="entry name" value="Homeodomain-like"/>
    <property type="match status" value="1"/>
</dbReference>
<dbReference type="PANTHER" id="PTHR46796">
    <property type="entry name" value="HTH-TYPE TRANSCRIPTIONAL ACTIVATOR RHAS-RELATED"/>
    <property type="match status" value="1"/>
</dbReference>
<dbReference type="GO" id="GO:0043565">
    <property type="term" value="F:sequence-specific DNA binding"/>
    <property type="evidence" value="ECO:0007669"/>
    <property type="project" value="InterPro"/>
</dbReference>
<dbReference type="Proteomes" id="UP000323454">
    <property type="component" value="Unassembled WGS sequence"/>
</dbReference>
<evidence type="ECO:0000256" key="3">
    <source>
        <dbReference type="ARBA" id="ARBA00023163"/>
    </source>
</evidence>
<dbReference type="PANTHER" id="PTHR46796:SF6">
    <property type="entry name" value="ARAC SUBFAMILY"/>
    <property type="match status" value="1"/>
</dbReference>
<feature type="domain" description="HTH araC/xylS-type" evidence="4">
    <location>
        <begin position="215"/>
        <end position="314"/>
    </location>
</feature>
<reference evidence="5 6" key="1">
    <citation type="submission" date="2019-09" db="EMBL/GenBank/DDBJ databases">
        <title>Goodfellowia gen. nov., a new genus of the Pseudonocardineae related to Actinoalloteichus, containing Goodfellowia coeruleoviolacea gen. nov., comb. nov. gen. nov., comb. nov.</title>
        <authorList>
            <person name="Labeda D."/>
        </authorList>
    </citation>
    <scope>NUCLEOTIDE SEQUENCE [LARGE SCALE GENOMIC DNA]</scope>
    <source>
        <strain evidence="5 6">AN110305</strain>
    </source>
</reference>
<dbReference type="SMART" id="SM00342">
    <property type="entry name" value="HTH_ARAC"/>
    <property type="match status" value="1"/>
</dbReference>
<dbReference type="InterPro" id="IPR050204">
    <property type="entry name" value="AraC_XylS_family_regulators"/>
</dbReference>
<keyword evidence="3" id="KW-0804">Transcription</keyword>
<dbReference type="EMBL" id="VUOB01000021">
    <property type="protein sequence ID" value="KAA2262650.1"/>
    <property type="molecule type" value="Genomic_DNA"/>
</dbReference>
<organism evidence="5 6">
    <name type="scientific">Solihabitans fulvus</name>
    <dbReference type="NCBI Taxonomy" id="1892852"/>
    <lineage>
        <taxon>Bacteria</taxon>
        <taxon>Bacillati</taxon>
        <taxon>Actinomycetota</taxon>
        <taxon>Actinomycetes</taxon>
        <taxon>Pseudonocardiales</taxon>
        <taxon>Pseudonocardiaceae</taxon>
        <taxon>Solihabitans</taxon>
    </lineage>
</organism>
<dbReference type="InterPro" id="IPR009057">
    <property type="entry name" value="Homeodomain-like_sf"/>
</dbReference>
<keyword evidence="6" id="KW-1185">Reference proteome</keyword>
<protein>
    <submittedName>
        <fullName evidence="5">Helix-turn-helix transcriptional regulator</fullName>
    </submittedName>
</protein>
<comment type="caution">
    <text evidence="5">The sequence shown here is derived from an EMBL/GenBank/DDBJ whole genome shotgun (WGS) entry which is preliminary data.</text>
</comment>
<dbReference type="Pfam" id="PF12833">
    <property type="entry name" value="HTH_18"/>
    <property type="match status" value="1"/>
</dbReference>
<dbReference type="SUPFAM" id="SSF46689">
    <property type="entry name" value="Homeodomain-like"/>
    <property type="match status" value="1"/>
</dbReference>
<dbReference type="OrthoDB" id="9799345at2"/>
<dbReference type="InterPro" id="IPR020449">
    <property type="entry name" value="Tscrpt_reg_AraC-type_HTH"/>
</dbReference>
<reference evidence="5 6" key="2">
    <citation type="submission" date="2019-09" db="EMBL/GenBank/DDBJ databases">
        <authorList>
            <person name="Jin C."/>
        </authorList>
    </citation>
    <scope>NUCLEOTIDE SEQUENCE [LARGE SCALE GENOMIC DNA]</scope>
    <source>
        <strain evidence="5 6">AN110305</strain>
    </source>
</reference>
<dbReference type="InterPro" id="IPR018060">
    <property type="entry name" value="HTH_AraC"/>
</dbReference>
<sequence>MMAVPEPDGPMVPIVQRHTLGWTPGASAWTQLQHELDKVDTASVALASPHQTDHDADVGVVRIDDFAIAHGELPPVRVLKEELDETAALYLREGTSWIIHHGRVELAHRPGELVLGGSGTHRAFSEERGRTSALWVPLDRLTVPQRDLRPLLMRSVPVPAPLRRLLSTSATALAGSGEVEVIGTMHYLSGLADLLLRSLLGLNPDHAMTRDARRRQIAAYIDNRLSDPGLTVDEIAGAHHVSRTRLYQIMGGDGIAAYLRRARLDRVRTLLGDPRRAGDTIGRIGREVGFVNQAHFTRAFTREFGVSPGEFRAAAMERWRAGRDQRR</sequence>
<proteinExistence type="predicted"/>
<evidence type="ECO:0000259" key="4">
    <source>
        <dbReference type="PROSITE" id="PS01124"/>
    </source>
</evidence>
<dbReference type="AlphaFoldDB" id="A0A5B2XIM6"/>
<name>A0A5B2XIM6_9PSEU</name>
<dbReference type="PROSITE" id="PS01124">
    <property type="entry name" value="HTH_ARAC_FAMILY_2"/>
    <property type="match status" value="1"/>
</dbReference>
<keyword evidence="2" id="KW-0238">DNA-binding</keyword>
<keyword evidence="1" id="KW-0805">Transcription regulation</keyword>
<dbReference type="GO" id="GO:0003700">
    <property type="term" value="F:DNA-binding transcription factor activity"/>
    <property type="evidence" value="ECO:0007669"/>
    <property type="project" value="InterPro"/>
</dbReference>
<dbReference type="InterPro" id="IPR018062">
    <property type="entry name" value="HTH_AraC-typ_CS"/>
</dbReference>
<accession>A0A5B2XIM6</accession>
<evidence type="ECO:0000256" key="1">
    <source>
        <dbReference type="ARBA" id="ARBA00023015"/>
    </source>
</evidence>
<gene>
    <name evidence="5" type="ORF">F0L68_12180</name>
</gene>